<feature type="compositionally biased region" description="Polar residues" evidence="6">
    <location>
        <begin position="347"/>
        <end position="360"/>
    </location>
</feature>
<dbReference type="GO" id="GO:0007004">
    <property type="term" value="P:telomere maintenance via telomerase"/>
    <property type="evidence" value="ECO:0007669"/>
    <property type="project" value="InterPro"/>
</dbReference>
<accession>A0A178EVY7</accession>
<feature type="region of interest" description="Disordered" evidence="6">
    <location>
        <begin position="420"/>
        <end position="513"/>
    </location>
</feature>
<evidence type="ECO:0000256" key="5">
    <source>
        <dbReference type="ARBA" id="ARBA00023242"/>
    </source>
</evidence>
<feature type="compositionally biased region" description="Low complexity" evidence="6">
    <location>
        <begin position="489"/>
        <end position="501"/>
    </location>
</feature>
<evidence type="ECO:0000256" key="2">
    <source>
        <dbReference type="ARBA" id="ARBA00004574"/>
    </source>
</evidence>
<feature type="compositionally biased region" description="Polar residues" evidence="6">
    <location>
        <begin position="275"/>
        <end position="286"/>
    </location>
</feature>
<dbReference type="AlphaFoldDB" id="A0A178EVY7"/>
<keyword evidence="5" id="KW-0539">Nucleus</keyword>
<dbReference type="Pfam" id="PF10341">
    <property type="entry name" value="TPP1"/>
    <property type="match status" value="1"/>
</dbReference>
<protein>
    <recommendedName>
        <fullName evidence="7">Shelterin complex subunit TPP1/Est3 domain-containing protein</fullName>
    </recommendedName>
</protein>
<sequence length="1093" mass="120784">MELLKKWIEPLVATAISQSVDKDDPNLKPKELKTTVDDGNNFRIPVMRPKYAQLLEWLLGAPTPQAILSDSHTFIPARFSERVCQNFNWNNSDIRSNVTPCLLRIKQCEIIIAKSNRFPPQISLYISEIKLEGCEKEGVFGNPGDIAQCKAVLELKDKWFRKIHILGPTVPSPRNDESGHLISQVDATTPNNGGNPEPRDHHDNSARESGWHTQAHVCIVAQTPKAQENKGTMAVTLLNNQGLQENSPPKSTISKIKPRCSPTLEHSTKNDDKQAGQTTQLSATTDSSSVSSSPRRQSCPNSIGKATWKAHPIPSQPDQHEVISSLEERTTSATYPRHSSRSRHPDNLSQPSDSKITKQVSNRGFFSGWNKIRRRDVVIPESQLNLIESDDSWIPPDPGKKTPQNFFPLELLQEWSESHKAKATASIGTSRQRSPGLGEGASSIGSPAPDDEIGSEDWPPTSPVPLVPLDSSPPGRNVNSSATPSNKRTSAANPTNATDAPNRPPPTKVPGFATKDEEVFDGESCPDFEIELSIPRDLYTSTQNCDILAGMDDNEDITGLSETMLSQQLKAQPAPSCESTKHDFIAQNSRTNNDQMVVTSQISGEWSGGSGNLNDSATILQVPRSSLENADHNVLVLPPTKTSASIPLLDNTNQQHKRKAGSPSLPSSPRKAPRITEVDRSVSAVVPSHRGSRTFDKAQFSSQTEEIYYKFQQAYKTYTGSLEVFTRACCRLQFLRKSLLKKSIMWDDFVAREVLEYQDYLQRCDQRHKKPNTYEDYFEKHAKFPLYKRRNLTVKNLQAVVTEAEGESDCASELGDGAQKEATPEVKCATLQLAIPESPCKHVIQDWESEGSDSETPKVNFEASWHDRASVELGDEPYCRISVNKSRKRKATPFEEDEAEESEDEDVFHSARGGLHQPIRLSHKLDKDGVFTNNTYQMSSRPSSLLAKGPTASHPKPNEPNLPSKAKLSRAKRSPAPSLPSHRHTSSTKKTRSAAIPGRSTSWKDPNTSLKVFLRDYVRIPGELGTLDAGLNSGDVPVDEAGVVQIKPRKPLQVGGRMNNPSDHQIHERTTISLRLNVLSSQATPALQIASSL</sequence>
<evidence type="ECO:0000256" key="6">
    <source>
        <dbReference type="SAM" id="MobiDB-lite"/>
    </source>
</evidence>
<feature type="compositionally biased region" description="Polar residues" evidence="6">
    <location>
        <begin position="241"/>
        <end position="254"/>
    </location>
</feature>
<feature type="region of interest" description="Disordered" evidence="6">
    <location>
        <begin position="241"/>
        <end position="360"/>
    </location>
</feature>
<feature type="compositionally biased region" description="Basic and acidic residues" evidence="6">
    <location>
        <begin position="197"/>
        <end position="209"/>
    </location>
</feature>
<keyword evidence="4" id="KW-0779">Telomere</keyword>
<feature type="region of interest" description="Disordered" evidence="6">
    <location>
        <begin position="886"/>
        <end position="1002"/>
    </location>
</feature>
<feature type="compositionally biased region" description="Polar residues" evidence="6">
    <location>
        <begin position="931"/>
        <end position="943"/>
    </location>
</feature>
<organism evidence="8 9">
    <name type="scientific">Trichophyton rubrum</name>
    <name type="common">Athlete's foot fungus</name>
    <name type="synonym">Epidermophyton rubrum</name>
    <dbReference type="NCBI Taxonomy" id="5551"/>
    <lineage>
        <taxon>Eukaryota</taxon>
        <taxon>Fungi</taxon>
        <taxon>Dikarya</taxon>
        <taxon>Ascomycota</taxon>
        <taxon>Pezizomycotina</taxon>
        <taxon>Eurotiomycetes</taxon>
        <taxon>Eurotiomycetidae</taxon>
        <taxon>Onygenales</taxon>
        <taxon>Arthrodermataceae</taxon>
        <taxon>Trichophyton</taxon>
    </lineage>
</organism>
<evidence type="ECO:0000256" key="4">
    <source>
        <dbReference type="ARBA" id="ARBA00022895"/>
    </source>
</evidence>
<name>A0A178EVY7_TRIRU</name>
<dbReference type="VEuPathDB" id="FungiDB:TERG_05814"/>
<dbReference type="EMBL" id="LHPM01000017">
    <property type="protein sequence ID" value="OAL63956.1"/>
    <property type="molecule type" value="Genomic_DNA"/>
</dbReference>
<dbReference type="Proteomes" id="UP000243015">
    <property type="component" value="Unassembled WGS sequence"/>
</dbReference>
<feature type="compositionally biased region" description="Polar residues" evidence="6">
    <location>
        <begin position="185"/>
        <end position="194"/>
    </location>
</feature>
<feature type="compositionally biased region" description="Basic and acidic residues" evidence="6">
    <location>
        <begin position="318"/>
        <end position="330"/>
    </location>
</feature>
<feature type="region of interest" description="Disordered" evidence="6">
    <location>
        <begin position="652"/>
        <end position="674"/>
    </location>
</feature>
<dbReference type="GO" id="GO:0005697">
    <property type="term" value="C:telomerase holoenzyme complex"/>
    <property type="evidence" value="ECO:0007669"/>
    <property type="project" value="InterPro"/>
</dbReference>
<comment type="subcellular location">
    <subcellularLocation>
        <location evidence="2">Chromosome</location>
        <location evidence="2">Telomere</location>
    </subcellularLocation>
    <subcellularLocation>
        <location evidence="1">Nucleus</location>
    </subcellularLocation>
</comment>
<proteinExistence type="predicted"/>
<dbReference type="GO" id="GO:0000781">
    <property type="term" value="C:chromosome, telomeric region"/>
    <property type="evidence" value="ECO:0007669"/>
    <property type="project" value="UniProtKB-SubCell"/>
</dbReference>
<dbReference type="InterPro" id="IPR019437">
    <property type="entry name" value="TPP1/Est3"/>
</dbReference>
<evidence type="ECO:0000313" key="9">
    <source>
        <dbReference type="Proteomes" id="UP000243015"/>
    </source>
</evidence>
<evidence type="ECO:0000313" key="8">
    <source>
        <dbReference type="EMBL" id="OAL63956.1"/>
    </source>
</evidence>
<feature type="compositionally biased region" description="Acidic residues" evidence="6">
    <location>
        <begin position="894"/>
        <end position="906"/>
    </location>
</feature>
<gene>
    <name evidence="8" type="ORF">A7C99_4608</name>
</gene>
<dbReference type="GO" id="GO:0042162">
    <property type="term" value="F:telomeric DNA binding"/>
    <property type="evidence" value="ECO:0007669"/>
    <property type="project" value="InterPro"/>
</dbReference>
<feature type="domain" description="Shelterin complex subunit TPP1/Est3" evidence="7">
    <location>
        <begin position="4"/>
        <end position="162"/>
    </location>
</feature>
<feature type="compositionally biased region" description="Polar residues" evidence="6">
    <location>
        <begin position="477"/>
        <end position="488"/>
    </location>
</feature>
<feature type="region of interest" description="Disordered" evidence="6">
    <location>
        <begin position="167"/>
        <end position="209"/>
    </location>
</feature>
<feature type="compositionally biased region" description="Basic residues" evidence="6">
    <location>
        <begin position="981"/>
        <end position="992"/>
    </location>
</feature>
<evidence type="ECO:0000259" key="7">
    <source>
        <dbReference type="Pfam" id="PF10341"/>
    </source>
</evidence>
<keyword evidence="3" id="KW-0158">Chromosome</keyword>
<evidence type="ECO:0000256" key="3">
    <source>
        <dbReference type="ARBA" id="ARBA00022454"/>
    </source>
</evidence>
<comment type="caution">
    <text evidence="8">The sequence shown here is derived from an EMBL/GenBank/DDBJ whole genome shotgun (WGS) entry which is preliminary data.</text>
</comment>
<evidence type="ECO:0000256" key="1">
    <source>
        <dbReference type="ARBA" id="ARBA00004123"/>
    </source>
</evidence>
<reference evidence="8 9" key="1">
    <citation type="submission" date="2016-05" db="EMBL/GenBank/DDBJ databases">
        <title>Genome sequencing of Trichophyton rubrum CMCC(F)T1i isolated from hair.</title>
        <authorList>
            <person name="Zhan P."/>
            <person name="Tao Y."/>
            <person name="Liu W."/>
        </authorList>
    </citation>
    <scope>NUCLEOTIDE SEQUENCE [LARGE SCALE GENOMIC DNA]</scope>
    <source>
        <strain evidence="9">CMCC(F)T1i</strain>
    </source>
</reference>